<proteinExistence type="predicted"/>
<protein>
    <recommendedName>
        <fullName evidence="3">KAP NTPase domain-containing protein</fullName>
    </recommendedName>
</protein>
<dbReference type="Gene3D" id="3.40.50.300">
    <property type="entry name" value="P-loop containing nucleotide triphosphate hydrolases"/>
    <property type="match status" value="1"/>
</dbReference>
<evidence type="ECO:0000256" key="1">
    <source>
        <dbReference type="SAM" id="MobiDB-lite"/>
    </source>
</evidence>
<keyword evidence="2" id="KW-1133">Transmembrane helix</keyword>
<name>A0ABU1YQ89_ROSSA</name>
<keyword evidence="2" id="KW-0812">Transmembrane</keyword>
<evidence type="ECO:0000313" key="4">
    <source>
        <dbReference type="EMBL" id="MDR7270116.1"/>
    </source>
</evidence>
<feature type="transmembrane region" description="Helical" evidence="2">
    <location>
        <begin position="113"/>
        <end position="131"/>
    </location>
</feature>
<feature type="region of interest" description="Disordered" evidence="1">
    <location>
        <begin position="1"/>
        <end position="24"/>
    </location>
</feature>
<feature type="transmembrane region" description="Helical" evidence="2">
    <location>
        <begin position="73"/>
        <end position="92"/>
    </location>
</feature>
<evidence type="ECO:0000313" key="5">
    <source>
        <dbReference type="Proteomes" id="UP001180453"/>
    </source>
</evidence>
<dbReference type="Proteomes" id="UP001180453">
    <property type="component" value="Unassembled WGS sequence"/>
</dbReference>
<evidence type="ECO:0000256" key="2">
    <source>
        <dbReference type="SAM" id="Phobius"/>
    </source>
</evidence>
<accession>A0ABU1YQ89</accession>
<keyword evidence="2" id="KW-0472">Membrane</keyword>
<organism evidence="4 5">
    <name type="scientific">Roseateles saccharophilus</name>
    <name type="common">Pseudomonas saccharophila</name>
    <dbReference type="NCBI Taxonomy" id="304"/>
    <lineage>
        <taxon>Bacteria</taxon>
        <taxon>Pseudomonadati</taxon>
        <taxon>Pseudomonadota</taxon>
        <taxon>Betaproteobacteria</taxon>
        <taxon>Burkholderiales</taxon>
        <taxon>Sphaerotilaceae</taxon>
        <taxon>Roseateles</taxon>
    </lineage>
</organism>
<feature type="domain" description="KAP NTPase" evidence="3">
    <location>
        <begin position="196"/>
        <end position="470"/>
    </location>
</feature>
<dbReference type="EMBL" id="JAVDXU010000002">
    <property type="protein sequence ID" value="MDR7270116.1"/>
    <property type="molecule type" value="Genomic_DNA"/>
</dbReference>
<dbReference type="RefSeq" id="WP_310265682.1">
    <property type="nucleotide sequence ID" value="NZ_JAVDXU010000002.1"/>
</dbReference>
<dbReference type="InterPro" id="IPR027417">
    <property type="entry name" value="P-loop_NTPase"/>
</dbReference>
<comment type="caution">
    <text evidence="4">The sequence shown here is derived from an EMBL/GenBank/DDBJ whole genome shotgun (WGS) entry which is preliminary data.</text>
</comment>
<reference evidence="4 5" key="1">
    <citation type="submission" date="2023-07" db="EMBL/GenBank/DDBJ databases">
        <title>Sorghum-associated microbial communities from plants grown in Nebraska, USA.</title>
        <authorList>
            <person name="Schachtman D."/>
        </authorList>
    </citation>
    <scope>NUCLEOTIDE SEQUENCE [LARGE SCALE GENOMIC DNA]</scope>
    <source>
        <strain evidence="4 5">BE314</strain>
    </source>
</reference>
<gene>
    <name evidence="4" type="ORF">J2X20_002774</name>
</gene>
<sequence>MIQKNGLQHWAAPKEAPTGAGGRSMSKAKNQAIRMPELLVFGRSLLLGAALTEIFWVAFLSTRAFAERLVDEWVASLGIPLFLVVIFLVGFYGYKRGTKDHLAKVVRSGRVDLLLMLVLGAWATFLLAPQLEKFHAVVLQAPWQWAPTFLTMALVLFGSSLRQRSGRALTSNTPSYFLADTEIDEPTQDALGVSQNAEQFADLVLANGTHAGLVFGLDGPWGIGKTSFINLAEARWKEKAADSVIVFKFQPLRYASEPDLSERFIKELCKAIQQKVFAPEFLPAANRYSRMLKGKTDVSILGIKLTFEPSEETVDELLENIDDVLQQAGRRLIVVIDDLDRLDSKLVNNVLFTARRTFRLRHAHYVLCYDTEMLVAGKEEGGRAREFLEKFINVKLSLFIDGQTIEKFLKSDWMVQQERLRIMPADTIDRMSAVMTTVAGLMAGESADQYMPLLGDLRKIKRFVNAMLMMRITEADLDGGDFHYPDLINLMLLHLLYPGLFRRIYAEETEGRAGTFSLRWTDDAETAFHANHDDFGEVVQSLEKPAQFLVNQLFDRNTLGFSKASRPNELAYRTRACFNTDSRNLQNYLSLIVRFVVPEKAETYRLYIDAVNQIIEGTTTTPEVLARDEFNLRRGDKTHDKFWQTLLSNARLLSRKDADQAIDTLLSYLPRYASHELGDNGLRQRSVTLLILLLDRAGYGEPQDGGVRDSELQVEIAKRILDANPASYGESLVDVMTKTDRGALGYEDLLTFRLRCCMDRGGQTQSLFSALLLYDNPTATTGGEVTELTVRSMRRLSQEVFKRFRRDYIDRKLNFFQEVDKLEDDAIFGDAGVPADLTPLEAKQAAEVARSSIKTFVVHQLTNDEQPHGLGVGCGLYDPVGEMDAGRIRVEMVNYLLDFCFNPMLENIANARAFGDFCLSSLRESRVSAPGATDSDLAKAALTRLLPVEELRGFWIKHGPKLKNLLTNEKRTVLTYKFEAKYEYWIPIFRDVLDEMVK</sequence>
<feature type="transmembrane region" description="Helical" evidence="2">
    <location>
        <begin position="38"/>
        <end position="61"/>
    </location>
</feature>
<dbReference type="Pfam" id="PF07693">
    <property type="entry name" value="KAP_NTPase"/>
    <property type="match status" value="1"/>
</dbReference>
<keyword evidence="5" id="KW-1185">Reference proteome</keyword>
<evidence type="ECO:0000259" key="3">
    <source>
        <dbReference type="Pfam" id="PF07693"/>
    </source>
</evidence>
<dbReference type="InterPro" id="IPR011646">
    <property type="entry name" value="KAP_P-loop"/>
</dbReference>
<dbReference type="SUPFAM" id="SSF52540">
    <property type="entry name" value="P-loop containing nucleoside triphosphate hydrolases"/>
    <property type="match status" value="1"/>
</dbReference>